<gene>
    <name evidence="1" type="ORF">V4836_26020</name>
</gene>
<proteinExistence type="predicted"/>
<keyword evidence="2" id="KW-1185">Reference proteome</keyword>
<reference evidence="1 2" key="1">
    <citation type="submission" date="2023-10" db="EMBL/GenBank/DDBJ databases">
        <title>Wastewater isolates of ESBL- and carbapenemase-producing Gram-negative bacteria from New Zealand.</title>
        <authorList>
            <person name="Straub C."/>
            <person name="Weaver L."/>
            <person name="Cornelius A."/>
            <person name="Mcgill E."/>
            <person name="Dyet K."/>
            <person name="White L."/>
            <person name="Pattis I."/>
        </authorList>
    </citation>
    <scope>NUCLEOTIDE SEQUENCE [LARGE SCALE GENOMIC DNA]</scope>
    <source>
        <strain evidence="1 2">ESBL09</strain>
    </source>
</reference>
<dbReference type="Proteomes" id="UP001331691">
    <property type="component" value="Unassembled WGS sequence"/>
</dbReference>
<evidence type="ECO:0000313" key="1">
    <source>
        <dbReference type="EMBL" id="MEE9657513.1"/>
    </source>
</evidence>
<evidence type="ECO:0000313" key="2">
    <source>
        <dbReference type="Proteomes" id="UP001331691"/>
    </source>
</evidence>
<dbReference type="EMBL" id="JAZKKV010000004">
    <property type="protein sequence ID" value="MEE9657513.1"/>
    <property type="molecule type" value="Genomic_DNA"/>
</dbReference>
<dbReference type="AlphaFoldDB" id="A0AB35XCZ9"/>
<accession>A0AB35XCZ9</accession>
<name>A0AB35XCZ9_9ENTR</name>
<organism evidence="1 2">
    <name type="scientific">Kluyvera ascorbata</name>
    <dbReference type="NCBI Taxonomy" id="51288"/>
    <lineage>
        <taxon>Bacteria</taxon>
        <taxon>Pseudomonadati</taxon>
        <taxon>Pseudomonadota</taxon>
        <taxon>Gammaproteobacteria</taxon>
        <taxon>Enterobacterales</taxon>
        <taxon>Enterobacteriaceae</taxon>
        <taxon>Kluyvera</taxon>
    </lineage>
</organism>
<comment type="caution">
    <text evidence="1">The sequence shown here is derived from an EMBL/GenBank/DDBJ whole genome shotgun (WGS) entry which is preliminary data.</text>
</comment>
<dbReference type="RefSeq" id="WP_063160633.1">
    <property type="nucleotide sequence ID" value="NZ_JAZKKV010000004.1"/>
</dbReference>
<protein>
    <submittedName>
        <fullName evidence="1">Uncharacterized protein</fullName>
    </submittedName>
</protein>
<sequence>MNYDIGLAQQAVLDTLKADFGDDLLEVYFLHNVTAYSKLDFMAVISDESAEKFPPFASAAYMNWYDNSDPKTLGFSQRASTLYKALASTNYQTLPLSVRVKSFSTSRESAAEAAIHRVY</sequence>